<name>A0A1D3CX13_9EIME</name>
<dbReference type="VEuPathDB" id="ToxoDB:cyc_03029"/>
<organism evidence="1 2">
    <name type="scientific">Cyclospora cayetanensis</name>
    <dbReference type="NCBI Taxonomy" id="88456"/>
    <lineage>
        <taxon>Eukaryota</taxon>
        <taxon>Sar</taxon>
        <taxon>Alveolata</taxon>
        <taxon>Apicomplexa</taxon>
        <taxon>Conoidasida</taxon>
        <taxon>Coccidia</taxon>
        <taxon>Eucoccidiorida</taxon>
        <taxon>Eimeriorina</taxon>
        <taxon>Eimeriidae</taxon>
        <taxon>Cyclospora</taxon>
    </lineage>
</organism>
<dbReference type="AlphaFoldDB" id="A0A1D3CX13"/>
<accession>A0A1D3CX13</accession>
<sequence length="97" mass="10781">MSERREAGRWRRGARFPPLSTIRHCTAGLRVGGTRCRNAPYRSGLRATLAYPEEYRGLRDTGRGGGAEVTGWIRALTAPVSTEMRIVTGWGCVLPRH</sequence>
<protein>
    <submittedName>
        <fullName evidence="1">Uncharacterized protein</fullName>
    </submittedName>
</protein>
<dbReference type="InParanoid" id="A0A1D3CX13"/>
<keyword evidence="2" id="KW-1185">Reference proteome</keyword>
<reference evidence="1 2" key="1">
    <citation type="journal article" date="2016" name="BMC Genomics">
        <title>Comparative genomics reveals Cyclospora cayetanensis possesses coccidia-like metabolism and invasion components but unique surface antigens.</title>
        <authorList>
            <person name="Liu S."/>
            <person name="Wang L."/>
            <person name="Zheng H."/>
            <person name="Xu Z."/>
            <person name="Roellig D.M."/>
            <person name="Li N."/>
            <person name="Frace M.A."/>
            <person name="Tang K."/>
            <person name="Arrowood M.J."/>
            <person name="Moss D.M."/>
            <person name="Zhang L."/>
            <person name="Feng Y."/>
            <person name="Xiao L."/>
        </authorList>
    </citation>
    <scope>NUCLEOTIDE SEQUENCE [LARGE SCALE GENOMIC DNA]</scope>
    <source>
        <strain evidence="1 2">CHN_HEN01</strain>
    </source>
</reference>
<evidence type="ECO:0000313" key="2">
    <source>
        <dbReference type="Proteomes" id="UP000095192"/>
    </source>
</evidence>
<dbReference type="EMBL" id="JROU02001651">
    <property type="protein sequence ID" value="OEH75736.1"/>
    <property type="molecule type" value="Genomic_DNA"/>
</dbReference>
<gene>
    <name evidence="1" type="ORF">cyc_03029</name>
</gene>
<dbReference type="Proteomes" id="UP000095192">
    <property type="component" value="Unassembled WGS sequence"/>
</dbReference>
<proteinExistence type="predicted"/>
<evidence type="ECO:0000313" key="1">
    <source>
        <dbReference type="EMBL" id="OEH75736.1"/>
    </source>
</evidence>
<comment type="caution">
    <text evidence="1">The sequence shown here is derived from an EMBL/GenBank/DDBJ whole genome shotgun (WGS) entry which is preliminary data.</text>
</comment>